<dbReference type="PROSITE" id="PS00893">
    <property type="entry name" value="NUDIX_BOX"/>
    <property type="match status" value="1"/>
</dbReference>
<dbReference type="GO" id="GO:0016787">
    <property type="term" value="F:hydrolase activity"/>
    <property type="evidence" value="ECO:0007669"/>
    <property type="project" value="UniProtKB-KW"/>
</dbReference>
<protein>
    <submittedName>
        <fullName evidence="4">NUDIX domain-containing protein</fullName>
    </submittedName>
</protein>
<dbReference type="AlphaFoldDB" id="A0A4R3VPT7"/>
<reference evidence="4 5" key="1">
    <citation type="submission" date="2019-03" db="EMBL/GenBank/DDBJ databases">
        <title>Genomic Encyclopedia of Type Strains, Phase IV (KMG-IV): sequencing the most valuable type-strain genomes for metagenomic binning, comparative biology and taxonomic classification.</title>
        <authorList>
            <person name="Goeker M."/>
        </authorList>
    </citation>
    <scope>NUCLEOTIDE SEQUENCE [LARGE SCALE GENOMIC DNA]</scope>
    <source>
        <strain evidence="4 5">DSM 22362</strain>
    </source>
</reference>
<keyword evidence="5" id="KW-1185">Reference proteome</keyword>
<dbReference type="InterPro" id="IPR020084">
    <property type="entry name" value="NUDIX_hydrolase_CS"/>
</dbReference>
<gene>
    <name evidence="4" type="ORF">EDC17_106015</name>
</gene>
<comment type="cofactor">
    <cofactor evidence="1">
        <name>Mg(2+)</name>
        <dbReference type="ChEBI" id="CHEBI:18420"/>
    </cofactor>
</comment>
<organism evidence="4 5">
    <name type="scientific">Sphingobacterium alimentarium</name>
    <dbReference type="NCBI Taxonomy" id="797292"/>
    <lineage>
        <taxon>Bacteria</taxon>
        <taxon>Pseudomonadati</taxon>
        <taxon>Bacteroidota</taxon>
        <taxon>Sphingobacteriia</taxon>
        <taxon>Sphingobacteriales</taxon>
        <taxon>Sphingobacteriaceae</taxon>
        <taxon>Sphingobacterium</taxon>
    </lineage>
</organism>
<name>A0A4R3VPT7_9SPHI</name>
<dbReference type="OrthoDB" id="9810648at2"/>
<dbReference type="SUPFAM" id="SSF55811">
    <property type="entry name" value="Nudix"/>
    <property type="match status" value="1"/>
</dbReference>
<dbReference type="PANTHER" id="PTHR43046">
    <property type="entry name" value="GDP-MANNOSE MANNOSYL HYDROLASE"/>
    <property type="match status" value="1"/>
</dbReference>
<dbReference type="EMBL" id="SMBZ01000060">
    <property type="protein sequence ID" value="TCV06600.1"/>
    <property type="molecule type" value="Genomic_DNA"/>
</dbReference>
<accession>A0A4R3VPT7</accession>
<sequence length="150" mass="17741">MFPFNVRVYGILRNENNEILITDERTQSVSFTKFPGGGLEYGEGLIDALKREFVEECDLKIEVVRHIYTTDFYEKSSFNNSQIISIYYEVQPLEELRIDLKHRPFDFDDTIIADKLEVFRLVDADKLQVNDLTFKTDKRAFEIFKNLINR</sequence>
<dbReference type="PROSITE" id="PS51462">
    <property type="entry name" value="NUDIX"/>
    <property type="match status" value="1"/>
</dbReference>
<dbReference type="InterPro" id="IPR015797">
    <property type="entry name" value="NUDIX_hydrolase-like_dom_sf"/>
</dbReference>
<evidence type="ECO:0000313" key="4">
    <source>
        <dbReference type="EMBL" id="TCV06600.1"/>
    </source>
</evidence>
<dbReference type="RefSeq" id="WP_132778959.1">
    <property type="nucleotide sequence ID" value="NZ_SMBZ01000060.1"/>
</dbReference>
<dbReference type="Pfam" id="PF00293">
    <property type="entry name" value="NUDIX"/>
    <property type="match status" value="1"/>
</dbReference>
<proteinExistence type="predicted"/>
<feature type="domain" description="Nudix hydrolase" evidence="3">
    <location>
        <begin position="3"/>
        <end position="149"/>
    </location>
</feature>
<dbReference type="Proteomes" id="UP000295197">
    <property type="component" value="Unassembled WGS sequence"/>
</dbReference>
<dbReference type="Gene3D" id="3.90.79.10">
    <property type="entry name" value="Nucleoside Triphosphate Pyrophosphohydrolase"/>
    <property type="match status" value="1"/>
</dbReference>
<evidence type="ECO:0000256" key="1">
    <source>
        <dbReference type="ARBA" id="ARBA00001946"/>
    </source>
</evidence>
<evidence type="ECO:0000259" key="3">
    <source>
        <dbReference type="PROSITE" id="PS51462"/>
    </source>
</evidence>
<evidence type="ECO:0000256" key="2">
    <source>
        <dbReference type="ARBA" id="ARBA00022801"/>
    </source>
</evidence>
<comment type="caution">
    <text evidence="4">The sequence shown here is derived from an EMBL/GenBank/DDBJ whole genome shotgun (WGS) entry which is preliminary data.</text>
</comment>
<dbReference type="InterPro" id="IPR000086">
    <property type="entry name" value="NUDIX_hydrolase_dom"/>
</dbReference>
<dbReference type="PANTHER" id="PTHR43046:SF14">
    <property type="entry name" value="MUTT_NUDIX FAMILY PROTEIN"/>
    <property type="match status" value="1"/>
</dbReference>
<evidence type="ECO:0000313" key="5">
    <source>
        <dbReference type="Proteomes" id="UP000295197"/>
    </source>
</evidence>
<keyword evidence="2" id="KW-0378">Hydrolase</keyword>